<reference evidence="1 2" key="1">
    <citation type="journal article" date="2015" name="Sci. Rep.">
        <title>Genome of the facultative scuticociliatosis pathogen Pseudocohnilembus persalinus provides insight into its virulence through horizontal gene transfer.</title>
        <authorList>
            <person name="Xiong J."/>
            <person name="Wang G."/>
            <person name="Cheng J."/>
            <person name="Tian M."/>
            <person name="Pan X."/>
            <person name="Warren A."/>
            <person name="Jiang C."/>
            <person name="Yuan D."/>
            <person name="Miao W."/>
        </authorList>
    </citation>
    <scope>NUCLEOTIDE SEQUENCE [LARGE SCALE GENOMIC DNA]</scope>
    <source>
        <strain evidence="1">36N120E</strain>
    </source>
</reference>
<accession>A0A0V0QI29</accession>
<name>A0A0V0QI29_PSEPJ</name>
<evidence type="ECO:0000313" key="2">
    <source>
        <dbReference type="Proteomes" id="UP000054937"/>
    </source>
</evidence>
<dbReference type="InParanoid" id="A0A0V0QI29"/>
<comment type="caution">
    <text evidence="1">The sequence shown here is derived from an EMBL/GenBank/DDBJ whole genome shotgun (WGS) entry which is preliminary data.</text>
</comment>
<sequence>MQYSPKQLIIIVIQIPKKITSSSILIISHNLNRSILQLPLKIANQSQIQQRIRQIISQKLSKIHLKIFLFHRKSLPLHILHKLLKNFHKTNNSISNFLNQFPVPAASQILTNFHKFLLVFFARRVKIFVPLQLPEIFHVKFPDFFLVYVFNSPHKVNFYAVSVH</sequence>
<dbReference type="Proteomes" id="UP000054937">
    <property type="component" value="Unassembled WGS sequence"/>
</dbReference>
<evidence type="ECO:0000313" key="1">
    <source>
        <dbReference type="EMBL" id="KRX01787.1"/>
    </source>
</evidence>
<gene>
    <name evidence="1" type="ORF">PPERSA_00160</name>
</gene>
<organism evidence="1 2">
    <name type="scientific">Pseudocohnilembus persalinus</name>
    <name type="common">Ciliate</name>
    <dbReference type="NCBI Taxonomy" id="266149"/>
    <lineage>
        <taxon>Eukaryota</taxon>
        <taxon>Sar</taxon>
        <taxon>Alveolata</taxon>
        <taxon>Ciliophora</taxon>
        <taxon>Intramacronucleata</taxon>
        <taxon>Oligohymenophorea</taxon>
        <taxon>Scuticociliatia</taxon>
        <taxon>Philasterida</taxon>
        <taxon>Pseudocohnilembidae</taxon>
        <taxon>Pseudocohnilembus</taxon>
    </lineage>
</organism>
<dbReference type="AlphaFoldDB" id="A0A0V0QI29"/>
<keyword evidence="2" id="KW-1185">Reference proteome</keyword>
<proteinExistence type="predicted"/>
<protein>
    <submittedName>
        <fullName evidence="1">Uncharacterized protein</fullName>
    </submittedName>
</protein>
<dbReference type="EMBL" id="LDAU01000164">
    <property type="protein sequence ID" value="KRX01787.1"/>
    <property type="molecule type" value="Genomic_DNA"/>
</dbReference>